<keyword evidence="2" id="KW-1185">Reference proteome</keyword>
<dbReference type="Proteomes" id="UP000626026">
    <property type="component" value="Unassembled WGS sequence"/>
</dbReference>
<dbReference type="InterPro" id="IPR058702">
    <property type="entry name" value="MafI2-like"/>
</dbReference>
<dbReference type="EMBL" id="JACTVA010000095">
    <property type="protein sequence ID" value="MBC9210046.1"/>
    <property type="molecule type" value="Genomic_DNA"/>
</dbReference>
<organism evidence="1 2">
    <name type="scientific">Teichococcus aerophilus</name>
    <dbReference type="NCBI Taxonomy" id="1224513"/>
    <lineage>
        <taxon>Bacteria</taxon>
        <taxon>Pseudomonadati</taxon>
        <taxon>Pseudomonadota</taxon>
        <taxon>Alphaproteobacteria</taxon>
        <taxon>Acetobacterales</taxon>
        <taxon>Roseomonadaceae</taxon>
        <taxon>Roseomonas</taxon>
    </lineage>
</organism>
<evidence type="ECO:0000313" key="2">
    <source>
        <dbReference type="Proteomes" id="UP000626026"/>
    </source>
</evidence>
<evidence type="ECO:0000313" key="1">
    <source>
        <dbReference type="EMBL" id="MBC9210046.1"/>
    </source>
</evidence>
<sequence>MRADLILAARLALRDQTPECLAAYSVDVDIPRHLLKMRAHCASQPSEEEMEDLFCAETEIFSYYFDDTFVETEIEVLAPGAEPNFLPGGVAYRRSEQQG</sequence>
<protein>
    <submittedName>
        <fullName evidence="1">Uncharacterized protein</fullName>
    </submittedName>
</protein>
<name>A0ABR7RUS9_9PROT</name>
<dbReference type="Pfam" id="PF26541">
    <property type="entry name" value="MafI2"/>
    <property type="match status" value="1"/>
</dbReference>
<accession>A0ABR7RUS9</accession>
<gene>
    <name evidence="1" type="ORF">IBL26_24690</name>
</gene>
<comment type="caution">
    <text evidence="1">The sequence shown here is derived from an EMBL/GenBank/DDBJ whole genome shotgun (WGS) entry which is preliminary data.</text>
</comment>
<reference evidence="1 2" key="1">
    <citation type="journal article" date="2013" name="Int. J. Syst. Evol. Microbiol.">
        <title>Roseomonas aerophila sp. nov., isolated from air.</title>
        <authorList>
            <person name="Kim S.J."/>
            <person name="Weon H.Y."/>
            <person name="Ahn J.H."/>
            <person name="Hong S.B."/>
            <person name="Seok S.J."/>
            <person name="Whang K.S."/>
            <person name="Kwon S.W."/>
        </authorList>
    </citation>
    <scope>NUCLEOTIDE SEQUENCE [LARGE SCALE GENOMIC DNA]</scope>
    <source>
        <strain evidence="1 2">NBRC 108923</strain>
    </source>
</reference>
<proteinExistence type="predicted"/>